<dbReference type="EMBL" id="LR134355">
    <property type="protein sequence ID" value="VEG48957.1"/>
    <property type="molecule type" value="Genomic_DNA"/>
</dbReference>
<dbReference type="RefSeq" id="WP_126334684.1">
    <property type="nucleotide sequence ID" value="NZ_AP022604.1"/>
</dbReference>
<protein>
    <submittedName>
        <fullName evidence="1">Putative conserved membrane protein</fullName>
    </submittedName>
</protein>
<dbReference type="OrthoDB" id="4964680at2"/>
<dbReference type="Proteomes" id="UP000282551">
    <property type="component" value="Chromosome"/>
</dbReference>
<gene>
    <name evidence="1" type="ORF">NCTC10485_03259</name>
</gene>
<evidence type="ECO:0000313" key="1">
    <source>
        <dbReference type="EMBL" id="VEG48957.1"/>
    </source>
</evidence>
<accession>A0A3S4VJD0</accession>
<proteinExistence type="predicted"/>
<evidence type="ECO:0000313" key="2">
    <source>
        <dbReference type="Proteomes" id="UP000282551"/>
    </source>
</evidence>
<sequence>MSVAAPSRPQIQTWRTGHLTESAAYLAITAETWEHAFSTAYNHTLAPGGSPWSGQTAHATIVRAHDDRLKVFAVADTLHETAARARSGAAEIEAAQRRALATIARAEEAGLAVHDDLSVSWESSGNDFGDSIGEAEAKIHAAHIWAEALSLVETDTAVANSLTTTAGLGPLPEPPAVGPLEADAVQLPGPRWGATTELPPAPAGKEWHYYWNWGWTLEAPLKNCSTGEKFWDTALIVTGGLGAIFTGPVGFIAGLAVAGEASHELGQCK</sequence>
<reference evidence="1 2" key="1">
    <citation type="submission" date="2018-12" db="EMBL/GenBank/DDBJ databases">
        <authorList>
            <consortium name="Pathogen Informatics"/>
        </authorList>
    </citation>
    <scope>NUCLEOTIDE SEQUENCE [LARGE SCALE GENOMIC DNA]</scope>
    <source>
        <strain evidence="1 2">NCTC10485</strain>
    </source>
</reference>
<name>A0A3S4VJD0_MYCCI</name>
<dbReference type="AlphaFoldDB" id="A0A3S4VJD0"/>
<keyword evidence="2" id="KW-1185">Reference proteome</keyword>
<organism evidence="1 2">
    <name type="scientific">Mycolicibacterium chitae</name>
    <name type="common">Mycobacterium chitae</name>
    <dbReference type="NCBI Taxonomy" id="1792"/>
    <lineage>
        <taxon>Bacteria</taxon>
        <taxon>Bacillati</taxon>
        <taxon>Actinomycetota</taxon>
        <taxon>Actinomycetes</taxon>
        <taxon>Mycobacteriales</taxon>
        <taxon>Mycobacteriaceae</taxon>
        <taxon>Mycolicibacterium</taxon>
    </lineage>
</organism>